<accession>A0A9D1CTE8</accession>
<dbReference type="InterPro" id="IPR036388">
    <property type="entry name" value="WH-like_DNA-bd_sf"/>
</dbReference>
<feature type="domain" description="HTH crp-type" evidence="5">
    <location>
        <begin position="145"/>
        <end position="211"/>
    </location>
</feature>
<dbReference type="Pfam" id="PF00027">
    <property type="entry name" value="cNMP_binding"/>
    <property type="match status" value="1"/>
</dbReference>
<dbReference type="Gene3D" id="1.10.10.10">
    <property type="entry name" value="Winged helix-like DNA-binding domain superfamily/Winged helix DNA-binding domain"/>
    <property type="match status" value="1"/>
</dbReference>
<protein>
    <submittedName>
        <fullName evidence="6">Crp/Fnr family transcriptional regulator</fullName>
    </submittedName>
</protein>
<evidence type="ECO:0000256" key="1">
    <source>
        <dbReference type="ARBA" id="ARBA00023015"/>
    </source>
</evidence>
<dbReference type="Pfam" id="PF13545">
    <property type="entry name" value="HTH_Crp_2"/>
    <property type="match status" value="1"/>
</dbReference>
<organism evidence="6 7">
    <name type="scientific">Candidatus Scatomorpha intestinavium</name>
    <dbReference type="NCBI Taxonomy" id="2840922"/>
    <lineage>
        <taxon>Bacteria</taxon>
        <taxon>Bacillati</taxon>
        <taxon>Bacillota</taxon>
        <taxon>Clostridia</taxon>
        <taxon>Eubacteriales</taxon>
        <taxon>Candidatus Scatomorpha</taxon>
    </lineage>
</organism>
<dbReference type="Proteomes" id="UP000824262">
    <property type="component" value="Unassembled WGS sequence"/>
</dbReference>
<dbReference type="InterPro" id="IPR036390">
    <property type="entry name" value="WH_DNA-bd_sf"/>
</dbReference>
<dbReference type="InterPro" id="IPR050397">
    <property type="entry name" value="Env_Response_Regulators"/>
</dbReference>
<dbReference type="InterPro" id="IPR014710">
    <property type="entry name" value="RmlC-like_jellyroll"/>
</dbReference>
<dbReference type="Gene3D" id="2.60.120.10">
    <property type="entry name" value="Jelly Rolls"/>
    <property type="match status" value="1"/>
</dbReference>
<evidence type="ECO:0000256" key="3">
    <source>
        <dbReference type="ARBA" id="ARBA00023163"/>
    </source>
</evidence>
<evidence type="ECO:0000256" key="2">
    <source>
        <dbReference type="ARBA" id="ARBA00023125"/>
    </source>
</evidence>
<dbReference type="InterPro" id="IPR012318">
    <property type="entry name" value="HTH_CRP"/>
</dbReference>
<keyword evidence="3" id="KW-0804">Transcription</keyword>
<name>A0A9D1CTE8_9FIRM</name>
<dbReference type="EMBL" id="DVGA01000037">
    <property type="protein sequence ID" value="HIQ78320.1"/>
    <property type="molecule type" value="Genomic_DNA"/>
</dbReference>
<comment type="caution">
    <text evidence="6">The sequence shown here is derived from an EMBL/GenBank/DDBJ whole genome shotgun (WGS) entry which is preliminary data.</text>
</comment>
<dbReference type="GO" id="GO:0003700">
    <property type="term" value="F:DNA-binding transcription factor activity"/>
    <property type="evidence" value="ECO:0007669"/>
    <property type="project" value="TreeGrafter"/>
</dbReference>
<dbReference type="CDD" id="cd00038">
    <property type="entry name" value="CAP_ED"/>
    <property type="match status" value="1"/>
</dbReference>
<reference evidence="6" key="1">
    <citation type="submission" date="2020-10" db="EMBL/GenBank/DDBJ databases">
        <authorList>
            <person name="Gilroy R."/>
        </authorList>
    </citation>
    <scope>NUCLEOTIDE SEQUENCE</scope>
    <source>
        <strain evidence="6">ChiBcolR7-354</strain>
    </source>
</reference>
<dbReference type="AlphaFoldDB" id="A0A9D1CTE8"/>
<feature type="domain" description="Cyclic nucleotide-binding" evidence="4">
    <location>
        <begin position="9"/>
        <end position="131"/>
    </location>
</feature>
<dbReference type="SMART" id="SM00419">
    <property type="entry name" value="HTH_CRP"/>
    <property type="match status" value="1"/>
</dbReference>
<keyword evidence="2" id="KW-0238">DNA-binding</keyword>
<dbReference type="PRINTS" id="PR00034">
    <property type="entry name" value="HTHCRP"/>
</dbReference>
<sequence>MEIKDFFPMWDELGERERKELSSAAARRSAPAGALIHGGGSDCTGLLLVESGRLRAYMLSGEGREITIYRLFEGDICLLSASCAISGLQIEVMVQAEADSEFLVIPAEVYRRAVASSAPLANYMNEIMANRFSEVMWLMEQVMWKSMDRRLAAFLLEEAAVEGSDELKLTHERIAAHLGTAREVVTRLLRYFQSEGMVRLGRGSVDISDRKALARLAE</sequence>
<dbReference type="GO" id="GO:0003677">
    <property type="term" value="F:DNA binding"/>
    <property type="evidence" value="ECO:0007669"/>
    <property type="project" value="UniProtKB-KW"/>
</dbReference>
<evidence type="ECO:0000259" key="5">
    <source>
        <dbReference type="PROSITE" id="PS51063"/>
    </source>
</evidence>
<dbReference type="PROSITE" id="PS51063">
    <property type="entry name" value="HTH_CRP_2"/>
    <property type="match status" value="1"/>
</dbReference>
<dbReference type="PANTHER" id="PTHR24567">
    <property type="entry name" value="CRP FAMILY TRANSCRIPTIONAL REGULATORY PROTEIN"/>
    <property type="match status" value="1"/>
</dbReference>
<dbReference type="PANTHER" id="PTHR24567:SF74">
    <property type="entry name" value="HTH-TYPE TRANSCRIPTIONAL REGULATOR ARCR"/>
    <property type="match status" value="1"/>
</dbReference>
<reference evidence="6" key="2">
    <citation type="journal article" date="2021" name="PeerJ">
        <title>Extensive microbial diversity within the chicken gut microbiome revealed by metagenomics and culture.</title>
        <authorList>
            <person name="Gilroy R."/>
            <person name="Ravi A."/>
            <person name="Getino M."/>
            <person name="Pursley I."/>
            <person name="Horton D.L."/>
            <person name="Alikhan N.F."/>
            <person name="Baker D."/>
            <person name="Gharbi K."/>
            <person name="Hall N."/>
            <person name="Watson M."/>
            <person name="Adriaenssens E.M."/>
            <person name="Foster-Nyarko E."/>
            <person name="Jarju S."/>
            <person name="Secka A."/>
            <person name="Antonio M."/>
            <person name="Oren A."/>
            <person name="Chaudhuri R.R."/>
            <person name="La Ragione R."/>
            <person name="Hildebrand F."/>
            <person name="Pallen M.J."/>
        </authorList>
    </citation>
    <scope>NUCLEOTIDE SEQUENCE</scope>
    <source>
        <strain evidence="6">ChiBcolR7-354</strain>
    </source>
</reference>
<evidence type="ECO:0000259" key="4">
    <source>
        <dbReference type="PROSITE" id="PS50042"/>
    </source>
</evidence>
<dbReference type="InterPro" id="IPR000595">
    <property type="entry name" value="cNMP-bd_dom"/>
</dbReference>
<dbReference type="InterPro" id="IPR018490">
    <property type="entry name" value="cNMP-bd_dom_sf"/>
</dbReference>
<dbReference type="GO" id="GO:0005829">
    <property type="term" value="C:cytosol"/>
    <property type="evidence" value="ECO:0007669"/>
    <property type="project" value="TreeGrafter"/>
</dbReference>
<dbReference type="PROSITE" id="PS50042">
    <property type="entry name" value="CNMP_BINDING_3"/>
    <property type="match status" value="1"/>
</dbReference>
<keyword evidence="1" id="KW-0805">Transcription regulation</keyword>
<evidence type="ECO:0000313" key="7">
    <source>
        <dbReference type="Proteomes" id="UP000824262"/>
    </source>
</evidence>
<dbReference type="SUPFAM" id="SSF51206">
    <property type="entry name" value="cAMP-binding domain-like"/>
    <property type="match status" value="1"/>
</dbReference>
<evidence type="ECO:0000313" key="6">
    <source>
        <dbReference type="EMBL" id="HIQ78320.1"/>
    </source>
</evidence>
<dbReference type="SUPFAM" id="SSF46785">
    <property type="entry name" value="Winged helix' DNA-binding domain"/>
    <property type="match status" value="1"/>
</dbReference>
<gene>
    <name evidence="6" type="ORF">IAB77_03580</name>
</gene>
<proteinExistence type="predicted"/>